<dbReference type="Proteomes" id="UP001501074">
    <property type="component" value="Unassembled WGS sequence"/>
</dbReference>
<evidence type="ECO:0000256" key="5">
    <source>
        <dbReference type="ARBA" id="ARBA00023136"/>
    </source>
</evidence>
<evidence type="ECO:0000313" key="7">
    <source>
        <dbReference type="EMBL" id="GAA3614542.1"/>
    </source>
</evidence>
<dbReference type="RefSeq" id="WP_231487531.1">
    <property type="nucleotide sequence ID" value="NZ_BAAAZO010000005.1"/>
</dbReference>
<accession>A0ABP6ZTD8</accession>
<keyword evidence="3 6" id="KW-0812">Transmembrane</keyword>
<keyword evidence="8" id="KW-1185">Reference proteome</keyword>
<feature type="transmembrane region" description="Helical" evidence="6">
    <location>
        <begin position="275"/>
        <end position="299"/>
    </location>
</feature>
<reference evidence="8" key="1">
    <citation type="journal article" date="2019" name="Int. J. Syst. Evol. Microbiol.">
        <title>The Global Catalogue of Microorganisms (GCM) 10K type strain sequencing project: providing services to taxonomists for standard genome sequencing and annotation.</title>
        <authorList>
            <consortium name="The Broad Institute Genomics Platform"/>
            <consortium name="The Broad Institute Genome Sequencing Center for Infectious Disease"/>
            <person name="Wu L."/>
            <person name="Ma J."/>
        </authorList>
    </citation>
    <scope>NUCLEOTIDE SEQUENCE [LARGE SCALE GENOMIC DNA]</scope>
    <source>
        <strain evidence="8">JCM 16902</strain>
    </source>
</reference>
<evidence type="ECO:0000256" key="3">
    <source>
        <dbReference type="ARBA" id="ARBA00022692"/>
    </source>
</evidence>
<dbReference type="PANTHER" id="PTHR39087">
    <property type="entry name" value="UPF0104 MEMBRANE PROTEIN MJ1595"/>
    <property type="match status" value="1"/>
</dbReference>
<feature type="transmembrane region" description="Helical" evidence="6">
    <location>
        <begin position="25"/>
        <end position="42"/>
    </location>
</feature>
<evidence type="ECO:0000256" key="1">
    <source>
        <dbReference type="ARBA" id="ARBA00004651"/>
    </source>
</evidence>
<dbReference type="PANTHER" id="PTHR39087:SF2">
    <property type="entry name" value="UPF0104 MEMBRANE PROTEIN MJ1595"/>
    <property type="match status" value="1"/>
</dbReference>
<gene>
    <name evidence="7" type="ORF">GCM10022223_33510</name>
</gene>
<keyword evidence="5 6" id="KW-0472">Membrane</keyword>
<dbReference type="InterPro" id="IPR022791">
    <property type="entry name" value="L-PG_synthase/AglD"/>
</dbReference>
<keyword evidence="4 6" id="KW-1133">Transmembrane helix</keyword>
<feature type="transmembrane region" description="Helical" evidence="6">
    <location>
        <begin position="151"/>
        <end position="169"/>
    </location>
</feature>
<evidence type="ECO:0000256" key="2">
    <source>
        <dbReference type="ARBA" id="ARBA00022475"/>
    </source>
</evidence>
<comment type="caution">
    <text evidence="7">The sequence shown here is derived from an EMBL/GenBank/DDBJ whole genome shotgun (WGS) entry which is preliminary data.</text>
</comment>
<evidence type="ECO:0000256" key="6">
    <source>
        <dbReference type="SAM" id="Phobius"/>
    </source>
</evidence>
<evidence type="ECO:0000313" key="8">
    <source>
        <dbReference type="Proteomes" id="UP001501074"/>
    </source>
</evidence>
<feature type="transmembrane region" description="Helical" evidence="6">
    <location>
        <begin position="127"/>
        <end position="144"/>
    </location>
</feature>
<feature type="transmembrane region" description="Helical" evidence="6">
    <location>
        <begin position="243"/>
        <end position="269"/>
    </location>
</feature>
<feature type="transmembrane region" description="Helical" evidence="6">
    <location>
        <begin position="311"/>
        <end position="335"/>
    </location>
</feature>
<proteinExistence type="predicted"/>
<keyword evidence="2" id="KW-1003">Cell membrane</keyword>
<dbReference type="EMBL" id="BAAAZO010000005">
    <property type="protein sequence ID" value="GAA3614542.1"/>
    <property type="molecule type" value="Genomic_DNA"/>
</dbReference>
<comment type="subcellular location">
    <subcellularLocation>
        <location evidence="1">Cell membrane</location>
        <topology evidence="1">Multi-pass membrane protein</topology>
    </subcellularLocation>
</comment>
<feature type="transmembrane region" description="Helical" evidence="6">
    <location>
        <begin position="175"/>
        <end position="193"/>
    </location>
</feature>
<feature type="transmembrane region" description="Helical" evidence="6">
    <location>
        <begin position="95"/>
        <end position="121"/>
    </location>
</feature>
<evidence type="ECO:0008006" key="9">
    <source>
        <dbReference type="Google" id="ProtNLM"/>
    </source>
</evidence>
<evidence type="ECO:0000256" key="4">
    <source>
        <dbReference type="ARBA" id="ARBA00022989"/>
    </source>
</evidence>
<sequence length="340" mass="35399">MSQSVMLRPPGEAPKQLRGSGRRTLLHLTAVTVGGGIVAGLFPSFMGTQWGAIGSALADVPVLWLVGLLVLWIAGLGLHSITLSAALPGLSHRRALMLSLTGSAVSNVLPLGGAAGIALNYRMSRRWGFAPPAIAAFTVVANVCDVVMKLLLPLALVPLVVGGFLPQAFGSPRVLVVVAGLMALVAVGAVVLLTREHLLHRLSEKVLWLRRPLTVAEKVASAARRVLIQAWPRLSAGMGLYTLFLLLLLVACLHAGGAHIPLALVFAAFCGERLLTMIGLTPAGLGFVELGLAGVLMLAPGVVGVDVASGILLYRLLTVGLEIPVGGALLAFWTWSSSRS</sequence>
<organism evidence="7 8">
    <name type="scientific">Kineosporia mesophila</name>
    <dbReference type="NCBI Taxonomy" id="566012"/>
    <lineage>
        <taxon>Bacteria</taxon>
        <taxon>Bacillati</taxon>
        <taxon>Actinomycetota</taxon>
        <taxon>Actinomycetes</taxon>
        <taxon>Kineosporiales</taxon>
        <taxon>Kineosporiaceae</taxon>
        <taxon>Kineosporia</taxon>
    </lineage>
</organism>
<feature type="transmembrane region" description="Helical" evidence="6">
    <location>
        <begin position="62"/>
        <end position="83"/>
    </location>
</feature>
<name>A0ABP6ZTD8_9ACTN</name>
<protein>
    <recommendedName>
        <fullName evidence="9">Flippase-like domain-containing protein</fullName>
    </recommendedName>
</protein>
<dbReference type="Pfam" id="PF03706">
    <property type="entry name" value="LPG_synthase_TM"/>
    <property type="match status" value="1"/>
</dbReference>